<evidence type="ECO:0000256" key="4">
    <source>
        <dbReference type="ARBA" id="ARBA00022840"/>
    </source>
</evidence>
<keyword evidence="4 6" id="KW-0067">ATP-binding</keyword>
<dbReference type="InterPro" id="IPR050166">
    <property type="entry name" value="ABC_transporter_ATP-bind"/>
</dbReference>
<dbReference type="InterPro" id="IPR003593">
    <property type="entry name" value="AAA+_ATPase"/>
</dbReference>
<organism evidence="6 7">
    <name type="scientific">Yoonia maritima</name>
    <dbReference type="NCBI Taxonomy" id="1435347"/>
    <lineage>
        <taxon>Bacteria</taxon>
        <taxon>Pseudomonadati</taxon>
        <taxon>Pseudomonadota</taxon>
        <taxon>Alphaproteobacteria</taxon>
        <taxon>Rhodobacterales</taxon>
        <taxon>Paracoccaceae</taxon>
        <taxon>Yoonia</taxon>
    </lineage>
</organism>
<keyword evidence="2" id="KW-0813">Transport</keyword>
<dbReference type="GO" id="GO:0005524">
    <property type="term" value="F:ATP binding"/>
    <property type="evidence" value="ECO:0007669"/>
    <property type="project" value="UniProtKB-KW"/>
</dbReference>
<evidence type="ECO:0000256" key="3">
    <source>
        <dbReference type="ARBA" id="ARBA00022741"/>
    </source>
</evidence>
<evidence type="ECO:0000313" key="6">
    <source>
        <dbReference type="EMBL" id="PRY77187.1"/>
    </source>
</evidence>
<proteinExistence type="inferred from homology"/>
<dbReference type="InterPro" id="IPR027417">
    <property type="entry name" value="P-loop_NTPase"/>
</dbReference>
<dbReference type="GO" id="GO:0016887">
    <property type="term" value="F:ATP hydrolysis activity"/>
    <property type="evidence" value="ECO:0007669"/>
    <property type="project" value="InterPro"/>
</dbReference>
<comment type="similarity">
    <text evidence="1">Belongs to the ABC transporter superfamily.</text>
</comment>
<dbReference type="PANTHER" id="PTHR42788">
    <property type="entry name" value="TAURINE IMPORT ATP-BINDING PROTEIN-RELATED"/>
    <property type="match status" value="1"/>
</dbReference>
<dbReference type="OrthoDB" id="9802264at2"/>
<dbReference type="PROSITE" id="PS50893">
    <property type="entry name" value="ABC_TRANSPORTER_2"/>
    <property type="match status" value="1"/>
</dbReference>
<dbReference type="SMART" id="SM00382">
    <property type="entry name" value="AAA"/>
    <property type="match status" value="1"/>
</dbReference>
<evidence type="ECO:0000313" key="7">
    <source>
        <dbReference type="Proteomes" id="UP000238007"/>
    </source>
</evidence>
<dbReference type="InterPro" id="IPR017871">
    <property type="entry name" value="ABC_transporter-like_CS"/>
</dbReference>
<dbReference type="RefSeq" id="WP_106357716.1">
    <property type="nucleotide sequence ID" value="NZ_PVTP01000006.1"/>
</dbReference>
<dbReference type="Pfam" id="PF00005">
    <property type="entry name" value="ABC_tran"/>
    <property type="match status" value="1"/>
</dbReference>
<dbReference type="Proteomes" id="UP000238007">
    <property type="component" value="Unassembled WGS sequence"/>
</dbReference>
<name>A0A2T0VY43_9RHOB</name>
<evidence type="ECO:0000256" key="2">
    <source>
        <dbReference type="ARBA" id="ARBA00022448"/>
    </source>
</evidence>
<feature type="domain" description="ABC transporter" evidence="5">
    <location>
        <begin position="1"/>
        <end position="201"/>
    </location>
</feature>
<dbReference type="InterPro" id="IPR003439">
    <property type="entry name" value="ABC_transporter-like_ATP-bd"/>
</dbReference>
<keyword evidence="3" id="KW-0547">Nucleotide-binding</keyword>
<gene>
    <name evidence="6" type="ORF">CLV80_10631</name>
</gene>
<keyword evidence="7" id="KW-1185">Reference proteome</keyword>
<accession>A0A2T0VY43</accession>
<evidence type="ECO:0000259" key="5">
    <source>
        <dbReference type="PROSITE" id="PS50893"/>
    </source>
</evidence>
<reference evidence="6 7" key="1">
    <citation type="submission" date="2018-03" db="EMBL/GenBank/DDBJ databases">
        <title>Genomic Encyclopedia of Archaeal and Bacterial Type Strains, Phase II (KMG-II): from individual species to whole genera.</title>
        <authorList>
            <person name="Goeker M."/>
        </authorList>
    </citation>
    <scope>NUCLEOTIDE SEQUENCE [LARGE SCALE GENOMIC DNA]</scope>
    <source>
        <strain evidence="6 7">DSM 101533</strain>
    </source>
</reference>
<dbReference type="AlphaFoldDB" id="A0A2T0VY43"/>
<dbReference type="SUPFAM" id="SSF52540">
    <property type="entry name" value="P-loop containing nucleoside triphosphate hydrolases"/>
    <property type="match status" value="1"/>
</dbReference>
<comment type="caution">
    <text evidence="6">The sequence shown here is derived from an EMBL/GenBank/DDBJ whole genome shotgun (WGS) entry which is preliminary data.</text>
</comment>
<dbReference type="Gene3D" id="3.40.50.300">
    <property type="entry name" value="P-loop containing nucleotide triphosphate hydrolases"/>
    <property type="match status" value="1"/>
</dbReference>
<dbReference type="PANTHER" id="PTHR42788:SF19">
    <property type="entry name" value="ALIPHATIC SULFONATES IMPORT ATP-BINDING PROTEIN SSUB 2"/>
    <property type="match status" value="1"/>
</dbReference>
<protein>
    <submittedName>
        <fullName evidence="6">NitT/TauT family transport system ATP-binding protein</fullName>
    </submittedName>
</protein>
<sequence length="202" mass="22111">MISVDVRSKSYGDVPVLQDIQFDVEQGQTVAILGPSGIGKSTLLRLIAGIDPKFEGTVSRPKNMAIVFQEPTLLLWRSVFDNIQLIHPELSESAVREALSEVGLADKADLFPGQLSLGQQRRLSLARGFAGNPDLLIMDEPFVSLDEKTADEMLTLTERLISKTQPATIFVTHDTTEAARLATQILTLDGQPATLKIKETLK</sequence>
<dbReference type="PROSITE" id="PS00211">
    <property type="entry name" value="ABC_TRANSPORTER_1"/>
    <property type="match status" value="1"/>
</dbReference>
<dbReference type="EMBL" id="PVTP01000006">
    <property type="protein sequence ID" value="PRY77187.1"/>
    <property type="molecule type" value="Genomic_DNA"/>
</dbReference>
<evidence type="ECO:0000256" key="1">
    <source>
        <dbReference type="ARBA" id="ARBA00005417"/>
    </source>
</evidence>